<dbReference type="AlphaFoldDB" id="A0A2G5UMS5"/>
<dbReference type="Pfam" id="PF13660">
    <property type="entry name" value="DUF4147"/>
    <property type="match status" value="1"/>
</dbReference>
<dbReference type="InterPro" id="IPR007835">
    <property type="entry name" value="MOFRL"/>
</dbReference>
<dbReference type="Gene3D" id="3.40.50.10180">
    <property type="entry name" value="Glycerate kinase, MOFRL-like N-terminal domain"/>
    <property type="match status" value="1"/>
</dbReference>
<protein>
    <recommendedName>
        <fullName evidence="6">MOFRL-associated domain-containing protein</fullName>
    </recommendedName>
</protein>
<gene>
    <name evidence="4" type="primary">Cni-C13B9.2</name>
    <name evidence="4" type="synonym">Cnig_chr_III.g8423</name>
    <name evidence="4" type="ORF">B9Z55_008423</name>
</gene>
<sequence>MSLVSISERLSVPKITDMKSISYHLLFLVSTFILLASTTSEMASRKVVKTAFEQCLKAVNPREAVKKAITITPTHLNFLNESSVLKLSELSKIIIISFGKASIQMAFGAQDVLQNIKEIQKKTFVLAPEQQKTSALLEPLNSSEIFFGAKNNLPDQNSVVGTKSLIQKIQEEDSESTLFLFLISGGGSALLAAPRESVTLEDKLKTIKIMQAHGATIQELNIVRQKLSDVKGGKLLRNIQKGSSLSLIISDVIGNPTDLIASGPTVIPTSKTSILEILENLKIQETDLPESVRNIIKEHEDPIQSPKYVQNHIISSNDFALRAASESLASSGFNTTIVTSSLSGNAAEIGRQFADLITGKLVDNPLLGSNQTIDFKYPIALLFGGETTVHLAKNPGKGGRNQEMVLACLDSLKSKSTEFEFTFLSAGTDGQDGPTDAAGAIISNEDLLNPMTSSASDYLARSDSYSFWSKFNEGANHLKTGPSGTNVMDIQILLLNEKK</sequence>
<organism evidence="4 5">
    <name type="scientific">Caenorhabditis nigoni</name>
    <dbReference type="NCBI Taxonomy" id="1611254"/>
    <lineage>
        <taxon>Eukaryota</taxon>
        <taxon>Metazoa</taxon>
        <taxon>Ecdysozoa</taxon>
        <taxon>Nematoda</taxon>
        <taxon>Chromadorea</taxon>
        <taxon>Rhabditida</taxon>
        <taxon>Rhabditina</taxon>
        <taxon>Rhabditomorpha</taxon>
        <taxon>Rhabditoidea</taxon>
        <taxon>Rhabditidae</taxon>
        <taxon>Peloderinae</taxon>
        <taxon>Caenorhabditis</taxon>
    </lineage>
</organism>
<dbReference type="InterPro" id="IPR025286">
    <property type="entry name" value="MOFRL_assoc_dom"/>
</dbReference>
<dbReference type="EMBL" id="PDUG01000003">
    <property type="protein sequence ID" value="PIC40798.1"/>
    <property type="molecule type" value="Genomic_DNA"/>
</dbReference>
<comment type="similarity">
    <text evidence="1">Belongs to the glycerate kinase type-2 family.</text>
</comment>
<accession>A0A2G5UMS5</accession>
<dbReference type="STRING" id="1611254.A0A2G5UMS5"/>
<evidence type="ECO:0000256" key="1">
    <source>
        <dbReference type="ARBA" id="ARBA00005393"/>
    </source>
</evidence>
<dbReference type="PANTHER" id="PTHR12227">
    <property type="entry name" value="GLYCERATE KINASE"/>
    <property type="match status" value="1"/>
</dbReference>
<dbReference type="InterPro" id="IPR038614">
    <property type="entry name" value="GK_N_sf"/>
</dbReference>
<dbReference type="SUPFAM" id="SSF82544">
    <property type="entry name" value="GckA/TtuD-like"/>
    <property type="match status" value="1"/>
</dbReference>
<dbReference type="OrthoDB" id="44918at2759"/>
<proteinExistence type="inferred from homology"/>
<evidence type="ECO:0000313" key="4">
    <source>
        <dbReference type="EMBL" id="PIC40798.1"/>
    </source>
</evidence>
<evidence type="ECO:0008006" key="6">
    <source>
        <dbReference type="Google" id="ProtNLM"/>
    </source>
</evidence>
<reference evidence="5" key="1">
    <citation type="submission" date="2017-10" db="EMBL/GenBank/DDBJ databases">
        <title>Rapid genome shrinkage in a self-fertile nematode reveals novel sperm competition proteins.</title>
        <authorList>
            <person name="Yin D."/>
            <person name="Schwarz E.M."/>
            <person name="Thomas C.G."/>
            <person name="Felde R.L."/>
            <person name="Korf I.F."/>
            <person name="Cutter A.D."/>
            <person name="Schartner C.M."/>
            <person name="Ralston E.J."/>
            <person name="Meyer B.J."/>
            <person name="Haag E.S."/>
        </authorList>
    </citation>
    <scope>NUCLEOTIDE SEQUENCE [LARGE SCALE GENOMIC DNA]</scope>
    <source>
        <strain evidence="5">JU1422</strain>
    </source>
</reference>
<dbReference type="Gene3D" id="3.40.1480.10">
    <property type="entry name" value="MOFRL domain"/>
    <property type="match status" value="1"/>
</dbReference>
<dbReference type="InterPro" id="IPR039760">
    <property type="entry name" value="MOFRL_protein"/>
</dbReference>
<feature type="domain" description="MOFRL" evidence="2">
    <location>
        <begin position="380"/>
        <end position="489"/>
    </location>
</feature>
<dbReference type="FunFam" id="3.40.1480.10:FF:000003">
    <property type="entry name" value="D-glycerate 2-kinase"/>
    <property type="match status" value="1"/>
</dbReference>
<keyword evidence="5" id="KW-1185">Reference proteome</keyword>
<dbReference type="PANTHER" id="PTHR12227:SF0">
    <property type="entry name" value="GLYCERATE KINASE"/>
    <property type="match status" value="1"/>
</dbReference>
<feature type="domain" description="MOFRL-associated" evidence="3">
    <location>
        <begin position="48"/>
        <end position="296"/>
    </location>
</feature>
<comment type="caution">
    <text evidence="4">The sequence shown here is derived from an EMBL/GenBank/DDBJ whole genome shotgun (WGS) entry which is preliminary data.</text>
</comment>
<name>A0A2G5UMS5_9PELO</name>
<dbReference type="InterPro" id="IPR037035">
    <property type="entry name" value="GK-like_C_sf"/>
</dbReference>
<dbReference type="Pfam" id="PF05161">
    <property type="entry name" value="MOFRL"/>
    <property type="match status" value="1"/>
</dbReference>
<evidence type="ECO:0000259" key="2">
    <source>
        <dbReference type="Pfam" id="PF05161"/>
    </source>
</evidence>
<dbReference type="Proteomes" id="UP000230233">
    <property type="component" value="Chromosome III"/>
</dbReference>
<dbReference type="GO" id="GO:0005737">
    <property type="term" value="C:cytoplasm"/>
    <property type="evidence" value="ECO:0007669"/>
    <property type="project" value="TreeGrafter"/>
</dbReference>
<evidence type="ECO:0000313" key="5">
    <source>
        <dbReference type="Proteomes" id="UP000230233"/>
    </source>
</evidence>
<dbReference type="GO" id="GO:0008887">
    <property type="term" value="F:glycerate kinase activity"/>
    <property type="evidence" value="ECO:0007669"/>
    <property type="project" value="InterPro"/>
</dbReference>
<evidence type="ECO:0000259" key="3">
    <source>
        <dbReference type="Pfam" id="PF13660"/>
    </source>
</evidence>
<dbReference type="FunFam" id="3.40.50.10180:FF:000004">
    <property type="entry name" value="Glycerate 2-kinase"/>
    <property type="match status" value="1"/>
</dbReference>